<sequence length="73" mass="7917">MRFIVLLLSMGSVVLYGYALAGLGGYFFGRGRPDYIILGLGAGTLSAAASLFLWRKFLILLEKEAEKDSGENV</sequence>
<dbReference type="EMBL" id="SORI01000011">
    <property type="protein sequence ID" value="TDY59722.1"/>
    <property type="molecule type" value="Genomic_DNA"/>
</dbReference>
<evidence type="ECO:0000313" key="2">
    <source>
        <dbReference type="EMBL" id="TDY59722.1"/>
    </source>
</evidence>
<keyword evidence="1" id="KW-0472">Membrane</keyword>
<keyword evidence="1" id="KW-0812">Transmembrane</keyword>
<keyword evidence="1" id="KW-1133">Transmembrane helix</keyword>
<gene>
    <name evidence="2" type="ORF">C8D99_11156</name>
</gene>
<reference evidence="2 3" key="1">
    <citation type="submission" date="2019-03" db="EMBL/GenBank/DDBJ databases">
        <title>Genomic Encyclopedia of Type Strains, Phase IV (KMG-IV): sequencing the most valuable type-strain genomes for metagenomic binning, comparative biology and taxonomic classification.</title>
        <authorList>
            <person name="Goeker M."/>
        </authorList>
    </citation>
    <scope>NUCLEOTIDE SEQUENCE [LARGE SCALE GENOMIC DNA]</scope>
    <source>
        <strain evidence="2 3">DSM 25964</strain>
    </source>
</reference>
<proteinExistence type="predicted"/>
<keyword evidence="3" id="KW-1185">Reference proteome</keyword>
<protein>
    <submittedName>
        <fullName evidence="2">Uncharacterized protein</fullName>
    </submittedName>
</protein>
<dbReference type="RefSeq" id="WP_133957872.1">
    <property type="nucleotide sequence ID" value="NZ_SORI01000011.1"/>
</dbReference>
<feature type="transmembrane region" description="Helical" evidence="1">
    <location>
        <begin position="35"/>
        <end position="54"/>
    </location>
</feature>
<comment type="caution">
    <text evidence="2">The sequence shown here is derived from an EMBL/GenBank/DDBJ whole genome shotgun (WGS) entry which is preliminary data.</text>
</comment>
<dbReference type="Proteomes" id="UP000295066">
    <property type="component" value="Unassembled WGS sequence"/>
</dbReference>
<evidence type="ECO:0000256" key="1">
    <source>
        <dbReference type="SAM" id="Phobius"/>
    </source>
</evidence>
<accession>A0A4R8M649</accession>
<organism evidence="2 3">
    <name type="scientific">Aminivibrio pyruvatiphilus</name>
    <dbReference type="NCBI Taxonomy" id="1005740"/>
    <lineage>
        <taxon>Bacteria</taxon>
        <taxon>Thermotogati</taxon>
        <taxon>Synergistota</taxon>
        <taxon>Synergistia</taxon>
        <taxon>Synergistales</taxon>
        <taxon>Aminobacteriaceae</taxon>
        <taxon>Aminivibrio</taxon>
    </lineage>
</organism>
<name>A0A4R8M649_9BACT</name>
<dbReference type="AlphaFoldDB" id="A0A4R8M649"/>
<evidence type="ECO:0000313" key="3">
    <source>
        <dbReference type="Proteomes" id="UP000295066"/>
    </source>
</evidence>